<evidence type="ECO:0000256" key="8">
    <source>
        <dbReference type="ARBA" id="ARBA00022989"/>
    </source>
</evidence>
<dbReference type="InterPro" id="IPR050222">
    <property type="entry name" value="MATE_MdtK"/>
</dbReference>
<evidence type="ECO:0000256" key="10">
    <source>
        <dbReference type="ARBA" id="ARBA00023136"/>
    </source>
</evidence>
<dbReference type="eggNOG" id="COG0534">
    <property type="taxonomic scope" value="Bacteria"/>
</dbReference>
<keyword evidence="14" id="KW-1185">Reference proteome</keyword>
<keyword evidence="4" id="KW-0813">Transport</keyword>
<dbReference type="GO" id="GO:0006811">
    <property type="term" value="P:monoatomic ion transport"/>
    <property type="evidence" value="ECO:0007669"/>
    <property type="project" value="UniProtKB-KW"/>
</dbReference>
<dbReference type="RefSeq" id="WP_074845398.1">
    <property type="nucleotide sequence ID" value="NZ_FOOE01000011.1"/>
</dbReference>
<evidence type="ECO:0000256" key="6">
    <source>
        <dbReference type="ARBA" id="ARBA00022475"/>
    </source>
</evidence>
<keyword evidence="7 12" id="KW-0812">Transmembrane</keyword>
<evidence type="ECO:0000256" key="3">
    <source>
        <dbReference type="ARBA" id="ARBA00020268"/>
    </source>
</evidence>
<keyword evidence="8 12" id="KW-1133">Transmembrane helix</keyword>
<feature type="transmembrane region" description="Helical" evidence="12">
    <location>
        <begin position="54"/>
        <end position="78"/>
    </location>
</feature>
<evidence type="ECO:0000256" key="11">
    <source>
        <dbReference type="ARBA" id="ARBA00031636"/>
    </source>
</evidence>
<dbReference type="PANTHER" id="PTHR43298">
    <property type="entry name" value="MULTIDRUG RESISTANCE PROTEIN NORM-RELATED"/>
    <property type="match status" value="1"/>
</dbReference>
<reference evidence="13 14" key="1">
    <citation type="submission" date="2016-10" db="EMBL/GenBank/DDBJ databases">
        <authorList>
            <person name="de Groot N.N."/>
        </authorList>
    </citation>
    <scope>NUCLEOTIDE SEQUENCE [LARGE SCALE GENOMIC DNA]</scope>
    <source>
        <strain evidence="13 14">NLAE-zl-G419</strain>
    </source>
</reference>
<comment type="function">
    <text evidence="1">Multidrug efflux pump.</text>
</comment>
<proteinExistence type="predicted"/>
<evidence type="ECO:0000256" key="4">
    <source>
        <dbReference type="ARBA" id="ARBA00022448"/>
    </source>
</evidence>
<comment type="subcellular location">
    <subcellularLocation>
        <location evidence="2">Cell membrane</location>
        <topology evidence="2">Multi-pass membrane protein</topology>
    </subcellularLocation>
</comment>
<dbReference type="Pfam" id="PF01554">
    <property type="entry name" value="MatE"/>
    <property type="match status" value="2"/>
</dbReference>
<dbReference type="PIRSF" id="PIRSF006603">
    <property type="entry name" value="DinF"/>
    <property type="match status" value="1"/>
</dbReference>
<feature type="transmembrane region" description="Helical" evidence="12">
    <location>
        <begin position="320"/>
        <end position="341"/>
    </location>
</feature>
<feature type="transmembrane region" description="Helical" evidence="12">
    <location>
        <begin position="194"/>
        <end position="217"/>
    </location>
</feature>
<feature type="transmembrane region" description="Helical" evidence="12">
    <location>
        <begin position="12"/>
        <end position="34"/>
    </location>
</feature>
<dbReference type="GO" id="GO:0042910">
    <property type="term" value="F:xenobiotic transmembrane transporter activity"/>
    <property type="evidence" value="ECO:0007669"/>
    <property type="project" value="InterPro"/>
</dbReference>
<sequence length="450" mass="49178">MKLHKQTILDVLNLALPAVGENILYMMIGVFDTMMVGKYGGNIAVSSVGLSSEIIYTFSNIFVGVGVSVGITSLVARRVGAKDLKKAEEYATLGFVVAGILALLLSTSLIFFSKNILTFAGADENVVSLGSPYMSIAGIGIFFNMLMNALNATLRAFGNTRTPLIASALVNVTNIFLDWSLIFGRFGLPELGVIGAALATAIAQFLGFVFISLYMYYKSDIKLNFSYLKNVNRDALRHLFKLSGPSSLQEASLNISRLLCNFMIISLGTISFASNQIATTIESISFMPGWGFSVAATTLVGHKIGEKNFDKAKEYAKASIFLGTALMFVCSFLFLFIPNVLIKLFITSSEVEVIKLGTQCLMVAAIEQPVMGLSMVVGGALKGVGDTKTPFMVSFISSWFIRFPLMLYFIYIKKYSVVLVWVITAIQWAFDGIVICYLFNKTLHKKFKAK</sequence>
<dbReference type="OrthoDB" id="62420at2"/>
<keyword evidence="6" id="KW-1003">Cell membrane</keyword>
<evidence type="ECO:0000256" key="1">
    <source>
        <dbReference type="ARBA" id="ARBA00003408"/>
    </source>
</evidence>
<evidence type="ECO:0000256" key="5">
    <source>
        <dbReference type="ARBA" id="ARBA00022449"/>
    </source>
</evidence>
<feature type="transmembrane region" description="Helical" evidence="12">
    <location>
        <begin position="162"/>
        <end position="182"/>
    </location>
</feature>
<dbReference type="NCBIfam" id="TIGR00797">
    <property type="entry name" value="matE"/>
    <property type="match status" value="1"/>
</dbReference>
<keyword evidence="9" id="KW-0406">Ion transport</keyword>
<keyword evidence="5" id="KW-0050">Antiport</keyword>
<dbReference type="PANTHER" id="PTHR43298:SF4">
    <property type="entry name" value="DRUG_SODIUM ANTIPORTER"/>
    <property type="match status" value="1"/>
</dbReference>
<dbReference type="Proteomes" id="UP000182135">
    <property type="component" value="Unassembled WGS sequence"/>
</dbReference>
<evidence type="ECO:0000256" key="9">
    <source>
        <dbReference type="ARBA" id="ARBA00023065"/>
    </source>
</evidence>
<name>A0A1I2LQY7_9CLOT</name>
<feature type="transmembrane region" description="Helical" evidence="12">
    <location>
        <begin position="258"/>
        <end position="278"/>
    </location>
</feature>
<evidence type="ECO:0000313" key="13">
    <source>
        <dbReference type="EMBL" id="SFF80880.1"/>
    </source>
</evidence>
<gene>
    <name evidence="13" type="ORF">SAMN04487885_11135</name>
</gene>
<evidence type="ECO:0000256" key="7">
    <source>
        <dbReference type="ARBA" id="ARBA00022692"/>
    </source>
</evidence>
<organism evidence="13 14">
    <name type="scientific">Clostridium cadaveris</name>
    <dbReference type="NCBI Taxonomy" id="1529"/>
    <lineage>
        <taxon>Bacteria</taxon>
        <taxon>Bacillati</taxon>
        <taxon>Bacillota</taxon>
        <taxon>Clostridia</taxon>
        <taxon>Eubacteriales</taxon>
        <taxon>Clostridiaceae</taxon>
        <taxon>Clostridium</taxon>
    </lineage>
</organism>
<feature type="transmembrane region" description="Helical" evidence="12">
    <location>
        <begin position="90"/>
        <end position="112"/>
    </location>
</feature>
<dbReference type="GO" id="GO:0015297">
    <property type="term" value="F:antiporter activity"/>
    <property type="evidence" value="ECO:0007669"/>
    <property type="project" value="UniProtKB-KW"/>
</dbReference>
<dbReference type="STRING" id="1529.SAMN04487885_11135"/>
<dbReference type="EMBL" id="FOOE01000011">
    <property type="protein sequence ID" value="SFF80880.1"/>
    <property type="molecule type" value="Genomic_DNA"/>
</dbReference>
<dbReference type="InterPro" id="IPR002528">
    <property type="entry name" value="MATE_fam"/>
</dbReference>
<evidence type="ECO:0000256" key="2">
    <source>
        <dbReference type="ARBA" id="ARBA00004651"/>
    </source>
</evidence>
<evidence type="ECO:0000313" key="14">
    <source>
        <dbReference type="Proteomes" id="UP000182135"/>
    </source>
</evidence>
<protein>
    <recommendedName>
        <fullName evidence="3">Probable multidrug resistance protein NorM</fullName>
    </recommendedName>
    <alternativeName>
        <fullName evidence="11">Multidrug-efflux transporter</fullName>
    </alternativeName>
</protein>
<dbReference type="AlphaFoldDB" id="A0A1I2LQY7"/>
<dbReference type="InterPro" id="IPR048279">
    <property type="entry name" value="MdtK-like"/>
</dbReference>
<evidence type="ECO:0000256" key="12">
    <source>
        <dbReference type="SAM" id="Phobius"/>
    </source>
</evidence>
<dbReference type="CDD" id="cd13137">
    <property type="entry name" value="MATE_NorM_like"/>
    <property type="match status" value="1"/>
</dbReference>
<keyword evidence="10 12" id="KW-0472">Membrane</keyword>
<feature type="transmembrane region" description="Helical" evidence="12">
    <location>
        <begin position="393"/>
        <end position="412"/>
    </location>
</feature>
<feature type="transmembrane region" description="Helical" evidence="12">
    <location>
        <begin position="132"/>
        <end position="150"/>
    </location>
</feature>
<accession>A0A1I2LQY7</accession>
<dbReference type="GO" id="GO:0005886">
    <property type="term" value="C:plasma membrane"/>
    <property type="evidence" value="ECO:0007669"/>
    <property type="project" value="UniProtKB-SubCell"/>
</dbReference>
<feature type="transmembrane region" description="Helical" evidence="12">
    <location>
        <begin position="418"/>
        <end position="440"/>
    </location>
</feature>